<dbReference type="PANTHER" id="PTHR38643:SF1">
    <property type="entry name" value="PURINE NUCLEOSIDE PERMEASE C285.05-RELATED"/>
    <property type="match status" value="1"/>
</dbReference>
<dbReference type="RefSeq" id="WP_086594472.1">
    <property type="nucleotide sequence ID" value="NZ_MTSE01000005.1"/>
</dbReference>
<dbReference type="PANTHER" id="PTHR38643">
    <property type="entry name" value="PURINE NUCLEOSIDE PERMEASE C285.05-RELATED"/>
    <property type="match status" value="1"/>
</dbReference>
<dbReference type="PIRSF" id="PIRSF013171">
    <property type="entry name" value="Pur_nuclsid_perm"/>
    <property type="match status" value="1"/>
</dbReference>
<dbReference type="AlphaFoldDB" id="A0A243WDX9"/>
<organism evidence="1 2">
    <name type="scientific">Hymenobacter crusticola</name>
    <dbReference type="NCBI Taxonomy" id="1770526"/>
    <lineage>
        <taxon>Bacteria</taxon>
        <taxon>Pseudomonadati</taxon>
        <taxon>Bacteroidota</taxon>
        <taxon>Cytophagia</taxon>
        <taxon>Cytophagales</taxon>
        <taxon>Hymenobacteraceae</taxon>
        <taxon>Hymenobacter</taxon>
    </lineage>
</organism>
<comment type="caution">
    <text evidence="1">The sequence shown here is derived from an EMBL/GenBank/DDBJ whole genome shotgun (WGS) entry which is preliminary data.</text>
</comment>
<keyword evidence="2" id="KW-1185">Reference proteome</keyword>
<gene>
    <name evidence="1" type="ORF">BXP70_12890</name>
</gene>
<sequence>MRKLFPALFFLFTTLTVSRQAPASKNKPSAKPIPVRVVIITMFERGEDTGDTPGEFQYWVERLPLKETIAFPQGYRNLRYSPEKQVLGICTGMGTARSAASIMALGMDPRFDLSHAYWMVAGIAGIDPADGSTGSAVWSEWLVDGDLAHEIDSREMPKEWTTGYIPLSKTKPYQEPARAGEYNNAMHLNAGLVHWAYNLTKDLKLPDNDKIREMRMAYTNYSAAQQPPKVMMGDHLAAMTYWHGQYANEWANDWVNYWTQGKGNFVTSAMEDTGTGQSLEFLAKAGKVDFQRYMVLRTASNFTMQHPGITAIQSLANEEHGQDKGYSAYLPSLESAYMTGEKVVNNLVSNWATYKDKIPGN</sequence>
<accession>A0A243WDX9</accession>
<dbReference type="Proteomes" id="UP000194873">
    <property type="component" value="Unassembled WGS sequence"/>
</dbReference>
<protein>
    <submittedName>
        <fullName evidence="1">Purine nucleoside permease</fullName>
    </submittedName>
</protein>
<dbReference type="EMBL" id="MTSE01000005">
    <property type="protein sequence ID" value="OUJ73863.1"/>
    <property type="molecule type" value="Genomic_DNA"/>
</dbReference>
<dbReference type="Pfam" id="PF06516">
    <property type="entry name" value="NUP"/>
    <property type="match status" value="1"/>
</dbReference>
<name>A0A243WDX9_9BACT</name>
<dbReference type="GO" id="GO:0055085">
    <property type="term" value="P:transmembrane transport"/>
    <property type="evidence" value="ECO:0007669"/>
    <property type="project" value="InterPro"/>
</dbReference>
<reference evidence="1 2" key="1">
    <citation type="submission" date="2017-01" db="EMBL/GenBank/DDBJ databases">
        <title>A new Hymenobacter.</title>
        <authorList>
            <person name="Liang Y."/>
            <person name="Feng F."/>
        </authorList>
    </citation>
    <scope>NUCLEOTIDE SEQUENCE [LARGE SCALE GENOMIC DNA]</scope>
    <source>
        <strain evidence="1">MIMBbqt21</strain>
    </source>
</reference>
<evidence type="ECO:0000313" key="1">
    <source>
        <dbReference type="EMBL" id="OUJ73863.1"/>
    </source>
</evidence>
<dbReference type="OrthoDB" id="109937at2"/>
<evidence type="ECO:0000313" key="2">
    <source>
        <dbReference type="Proteomes" id="UP000194873"/>
    </source>
</evidence>
<dbReference type="InterPro" id="IPR009486">
    <property type="entry name" value="Pur_nuclsid_perm"/>
</dbReference>
<proteinExistence type="predicted"/>